<keyword evidence="4 8" id="KW-0863">Zinc-finger</keyword>
<evidence type="ECO:0000256" key="4">
    <source>
        <dbReference type="ARBA" id="ARBA00022771"/>
    </source>
</evidence>
<keyword evidence="6" id="KW-0238">DNA-binding</keyword>
<evidence type="ECO:0000256" key="6">
    <source>
        <dbReference type="ARBA" id="ARBA00023125"/>
    </source>
</evidence>
<dbReference type="RefSeq" id="XP_022103218.1">
    <property type="nucleotide sequence ID" value="XM_022247526.1"/>
</dbReference>
<dbReference type="PROSITE" id="PS00028">
    <property type="entry name" value="ZINC_FINGER_C2H2_1"/>
    <property type="match status" value="4"/>
</dbReference>
<dbReference type="GO" id="GO:0008270">
    <property type="term" value="F:zinc ion binding"/>
    <property type="evidence" value="ECO:0007669"/>
    <property type="project" value="UniProtKB-KW"/>
</dbReference>
<gene>
    <name evidence="12" type="primary">LOC110985980</name>
</gene>
<feature type="compositionally biased region" description="Basic and acidic residues" evidence="9">
    <location>
        <begin position="406"/>
        <end position="417"/>
    </location>
</feature>
<evidence type="ECO:0000313" key="12">
    <source>
        <dbReference type="RefSeq" id="XP_022103218.1"/>
    </source>
</evidence>
<dbReference type="PROSITE" id="PS50157">
    <property type="entry name" value="ZINC_FINGER_C2H2_2"/>
    <property type="match status" value="5"/>
</dbReference>
<organism evidence="11 12">
    <name type="scientific">Acanthaster planci</name>
    <name type="common">Crown-of-thorns starfish</name>
    <dbReference type="NCBI Taxonomy" id="133434"/>
    <lineage>
        <taxon>Eukaryota</taxon>
        <taxon>Metazoa</taxon>
        <taxon>Echinodermata</taxon>
        <taxon>Eleutherozoa</taxon>
        <taxon>Asterozoa</taxon>
        <taxon>Asteroidea</taxon>
        <taxon>Valvatacea</taxon>
        <taxon>Valvatida</taxon>
        <taxon>Acanthasteridae</taxon>
        <taxon>Acanthaster</taxon>
    </lineage>
</organism>
<feature type="domain" description="C2H2-type" evidence="10">
    <location>
        <begin position="165"/>
        <end position="194"/>
    </location>
</feature>
<feature type="region of interest" description="Disordered" evidence="9">
    <location>
        <begin position="406"/>
        <end position="444"/>
    </location>
</feature>
<dbReference type="Gene3D" id="3.30.160.60">
    <property type="entry name" value="Classic Zinc Finger"/>
    <property type="match status" value="4"/>
</dbReference>
<dbReference type="InterPro" id="IPR036236">
    <property type="entry name" value="Znf_C2H2_sf"/>
</dbReference>
<dbReference type="SMART" id="SM00355">
    <property type="entry name" value="ZnF_C2H2"/>
    <property type="match status" value="10"/>
</dbReference>
<name>A0A8B7ZC27_ACAPL</name>
<evidence type="ECO:0000259" key="10">
    <source>
        <dbReference type="PROSITE" id="PS50157"/>
    </source>
</evidence>
<keyword evidence="3" id="KW-0677">Repeat</keyword>
<keyword evidence="2" id="KW-0479">Metal-binding</keyword>
<dbReference type="InterPro" id="IPR013087">
    <property type="entry name" value="Znf_C2H2_type"/>
</dbReference>
<dbReference type="PANTHER" id="PTHR24391">
    <property type="entry name" value="HISTONE H4 TRANSCRIPTION FACTOR-RELATED"/>
    <property type="match status" value="1"/>
</dbReference>
<feature type="domain" description="C2H2-type" evidence="10">
    <location>
        <begin position="251"/>
        <end position="279"/>
    </location>
</feature>
<feature type="domain" description="C2H2-type" evidence="10">
    <location>
        <begin position="341"/>
        <end position="369"/>
    </location>
</feature>
<keyword evidence="11" id="KW-1185">Reference proteome</keyword>
<dbReference type="OrthoDB" id="10039931at2759"/>
<evidence type="ECO:0000256" key="5">
    <source>
        <dbReference type="ARBA" id="ARBA00022833"/>
    </source>
</evidence>
<dbReference type="AlphaFoldDB" id="A0A8B7ZC27"/>
<evidence type="ECO:0000256" key="8">
    <source>
        <dbReference type="PROSITE-ProRule" id="PRU00042"/>
    </source>
</evidence>
<feature type="domain" description="C2H2-type" evidence="10">
    <location>
        <begin position="225"/>
        <end position="252"/>
    </location>
</feature>
<dbReference type="FunFam" id="3.30.160.60:FF:000446">
    <property type="entry name" value="Zinc finger protein"/>
    <property type="match status" value="1"/>
</dbReference>
<dbReference type="Pfam" id="PF00096">
    <property type="entry name" value="zf-C2H2"/>
    <property type="match status" value="2"/>
</dbReference>
<dbReference type="OMA" id="GERNCLW"/>
<dbReference type="GO" id="GO:0045892">
    <property type="term" value="P:negative regulation of DNA-templated transcription"/>
    <property type="evidence" value="ECO:0007669"/>
    <property type="project" value="UniProtKB-ARBA"/>
</dbReference>
<dbReference type="GeneID" id="110985980"/>
<dbReference type="KEGG" id="aplc:110985980"/>
<reference evidence="12" key="1">
    <citation type="submission" date="2025-08" db="UniProtKB">
        <authorList>
            <consortium name="RefSeq"/>
        </authorList>
    </citation>
    <scope>IDENTIFICATION</scope>
</reference>
<evidence type="ECO:0000256" key="9">
    <source>
        <dbReference type="SAM" id="MobiDB-lite"/>
    </source>
</evidence>
<evidence type="ECO:0000256" key="1">
    <source>
        <dbReference type="ARBA" id="ARBA00004123"/>
    </source>
</evidence>
<accession>A0A8B7ZC27</accession>
<proteinExistence type="predicted"/>
<feature type="domain" description="C2H2-type" evidence="10">
    <location>
        <begin position="308"/>
        <end position="338"/>
    </location>
</feature>
<evidence type="ECO:0000256" key="3">
    <source>
        <dbReference type="ARBA" id="ARBA00022737"/>
    </source>
</evidence>
<comment type="subcellular location">
    <subcellularLocation>
        <location evidence="1">Nucleus</location>
    </subcellularLocation>
</comment>
<dbReference type="GO" id="GO:0000981">
    <property type="term" value="F:DNA-binding transcription factor activity, RNA polymerase II-specific"/>
    <property type="evidence" value="ECO:0007669"/>
    <property type="project" value="TreeGrafter"/>
</dbReference>
<evidence type="ECO:0000313" key="11">
    <source>
        <dbReference type="Proteomes" id="UP000694845"/>
    </source>
</evidence>
<evidence type="ECO:0000256" key="7">
    <source>
        <dbReference type="ARBA" id="ARBA00023242"/>
    </source>
</evidence>
<dbReference type="Proteomes" id="UP000694845">
    <property type="component" value="Unplaced"/>
</dbReference>
<keyword evidence="5" id="KW-0862">Zinc</keyword>
<evidence type="ECO:0000256" key="2">
    <source>
        <dbReference type="ARBA" id="ARBA00022723"/>
    </source>
</evidence>
<dbReference type="SUPFAM" id="SSF57667">
    <property type="entry name" value="beta-beta-alpha zinc fingers"/>
    <property type="match status" value="4"/>
</dbReference>
<dbReference type="InterPro" id="IPR051574">
    <property type="entry name" value="ZnF_E-box_Homeobox"/>
</dbReference>
<dbReference type="GO" id="GO:0005634">
    <property type="term" value="C:nucleus"/>
    <property type="evidence" value="ECO:0007669"/>
    <property type="project" value="UniProtKB-SubCell"/>
</dbReference>
<keyword evidence="7" id="KW-0539">Nucleus</keyword>
<dbReference type="GO" id="GO:0000978">
    <property type="term" value="F:RNA polymerase II cis-regulatory region sequence-specific DNA binding"/>
    <property type="evidence" value="ECO:0007669"/>
    <property type="project" value="TreeGrafter"/>
</dbReference>
<sequence>MPPDLKKKPMMLQCEWQSCGVTESHMDQFLLHVNDHVNLILPDGVNAENYKNFEITPTQDELQCDWTGCNFTTTDGEMTLVRHLYFHAYHAKIKWWAKQEQSKNDFGQCILGETTRNLIPELPEGFVCYWRDCQFYTDNAEHFYRHADNHGMIEDPVMVGETETYPCRWEGCDSVTKTKYKLAEHLRSHTQEKRFACAECGSLFSNRAKFIDHIARQIAIELQNYQCSHCSKIFASERLLRDHMRHHVNHYKCPNCDMTCTNPSMLKAHIKWKHTNDRPFQCDLCDHSCKSLNALRKHHATHLPDNLMMCDEEGCHYTAYAMTTMRRHMKRCHTNEKKRPYACHVCGMRYSCGATLTRHLKVKHKFKWPSGHSRFRYKKQEDGLYRLQTVRFESLELTEQILKEKQQQQLQHQEKQQEPQPEESCSPGEADNSCEMEDDDSRGGEVGIRYRLNSEGIVQRVWDEPASASATQPGGQTVATEEDVAVETVVLIPESGDSEQDPGEVPQQIYLIYE</sequence>
<protein>
    <submittedName>
        <fullName evidence="12">Histone H4 transcription factor-like</fullName>
    </submittedName>
</protein>
<dbReference type="PANTHER" id="PTHR24391:SF18">
    <property type="entry name" value="EG:115C2.6 PROTEIN"/>
    <property type="match status" value="1"/>
</dbReference>